<keyword evidence="1" id="KW-1133">Transmembrane helix</keyword>
<name>A0A645INZ0_9ZZZZ</name>
<feature type="transmembrane region" description="Helical" evidence="1">
    <location>
        <begin position="6"/>
        <end position="24"/>
    </location>
</feature>
<evidence type="ECO:0000256" key="1">
    <source>
        <dbReference type="SAM" id="Phobius"/>
    </source>
</evidence>
<comment type="caution">
    <text evidence="2">The sequence shown here is derived from an EMBL/GenBank/DDBJ whole genome shotgun (WGS) entry which is preliminary data.</text>
</comment>
<keyword evidence="1" id="KW-0472">Membrane</keyword>
<accession>A0A645INZ0</accession>
<dbReference type="EMBL" id="VSSQ01118812">
    <property type="protein sequence ID" value="MPN52572.1"/>
    <property type="molecule type" value="Genomic_DNA"/>
</dbReference>
<protein>
    <submittedName>
        <fullName evidence="2">Uncharacterized protein</fullName>
    </submittedName>
</protein>
<reference evidence="2" key="1">
    <citation type="submission" date="2019-08" db="EMBL/GenBank/DDBJ databases">
        <authorList>
            <person name="Kucharzyk K."/>
            <person name="Murdoch R.W."/>
            <person name="Higgins S."/>
            <person name="Loffler F."/>
        </authorList>
    </citation>
    <scope>NUCLEOTIDE SEQUENCE</scope>
</reference>
<gene>
    <name evidence="2" type="ORF">SDC9_200234</name>
</gene>
<evidence type="ECO:0000313" key="2">
    <source>
        <dbReference type="EMBL" id="MPN52572.1"/>
    </source>
</evidence>
<sequence length="63" mass="7263">MTIELIISLIALALALFAAIRTFFDGEKVKNQPVTEIQPKAKREKETEDIIKKTLQSIEEYRK</sequence>
<proteinExistence type="predicted"/>
<keyword evidence="1" id="KW-0812">Transmembrane</keyword>
<dbReference type="AlphaFoldDB" id="A0A645INZ0"/>
<organism evidence="2">
    <name type="scientific">bioreactor metagenome</name>
    <dbReference type="NCBI Taxonomy" id="1076179"/>
    <lineage>
        <taxon>unclassified sequences</taxon>
        <taxon>metagenomes</taxon>
        <taxon>ecological metagenomes</taxon>
    </lineage>
</organism>